<evidence type="ECO:0000256" key="1">
    <source>
        <dbReference type="SAM" id="MobiDB-lite"/>
    </source>
</evidence>
<dbReference type="OrthoDB" id="338622at2759"/>
<dbReference type="GO" id="GO:0005737">
    <property type="term" value="C:cytoplasm"/>
    <property type="evidence" value="ECO:0007669"/>
    <property type="project" value="TreeGrafter"/>
</dbReference>
<name>A0A8E2AS17_9APHY</name>
<dbReference type="InterPro" id="IPR001680">
    <property type="entry name" value="WD40_rpt"/>
</dbReference>
<proteinExistence type="predicted"/>
<dbReference type="Pfam" id="PF00400">
    <property type="entry name" value="WD40"/>
    <property type="match status" value="1"/>
</dbReference>
<dbReference type="SUPFAM" id="SSF50978">
    <property type="entry name" value="WD40 repeat-like"/>
    <property type="match status" value="1"/>
</dbReference>
<dbReference type="PANTHER" id="PTHR44099:SF4">
    <property type="entry name" value="RABCONNECTIN-3B, ISOFORM A"/>
    <property type="match status" value="1"/>
</dbReference>
<reference evidence="2 3" key="1">
    <citation type="submission" date="2016-07" db="EMBL/GenBank/DDBJ databases">
        <title>Draft genome of the white-rot fungus Obba rivulosa 3A-2.</title>
        <authorList>
            <consortium name="DOE Joint Genome Institute"/>
            <person name="Miettinen O."/>
            <person name="Riley R."/>
            <person name="Acob R."/>
            <person name="Barry K."/>
            <person name="Cullen D."/>
            <person name="De Vries R."/>
            <person name="Hainaut M."/>
            <person name="Hatakka A."/>
            <person name="Henrissat B."/>
            <person name="Hilden K."/>
            <person name="Kuo R."/>
            <person name="Labutti K."/>
            <person name="Lipzen A."/>
            <person name="Makela M.R."/>
            <person name="Sandor L."/>
            <person name="Spatafora J.W."/>
            <person name="Grigoriev I.V."/>
            <person name="Hibbett D.S."/>
        </authorList>
    </citation>
    <scope>NUCLEOTIDE SEQUENCE [LARGE SCALE GENOMIC DNA]</scope>
    <source>
        <strain evidence="2 3">3A-2</strain>
    </source>
</reference>
<dbReference type="InterPro" id="IPR036322">
    <property type="entry name" value="WD40_repeat_dom_sf"/>
</dbReference>
<dbReference type="EMBL" id="KV722489">
    <property type="protein sequence ID" value="OCH87320.1"/>
    <property type="molecule type" value="Genomic_DNA"/>
</dbReference>
<evidence type="ECO:0000313" key="3">
    <source>
        <dbReference type="Proteomes" id="UP000250043"/>
    </source>
</evidence>
<sequence length="1371" mass="149578">MYSNPLTVPLSLPLRRKDVKNSSAVETAVSLCSPSCQTQWGGFRTEETAAVHVPYSSTPCGIALGCEDGSVFLFHAKPTQSPADDSGVSPKTTRQDSGTAAPLRHLSPGRATPRSASPSPVKINFTPFQVSRSRIVSSVSSEQVEAPKNYVDFEEETEKLKRMLKGKGAKERTPDEPRSSREGSASPDKGARSPTRSSSAVPTIGSVSKEKAISTPPSPHVHRDTSGEAELHSTLSLRCHIIPPQSGHSAAVSALKVVDHDRYMVCLYKSGRIAVHSTIDGLCLGSVNIDHQTVHQRSGQESSTRLPVLWNWSSLDAVRYAESNIIVACASREDSYISSVLEDQELGQQARMALFELRKEQEQDPTGMTFIKIGEQLLDGPLECLAPSQVTQGLPWLVRVSSSRHLVLRSIDRSNHLTPEKEISESTSSRSLPLPNPFKALASLSKEQISDEDDDGAAGGETFLGEEVDLGNVPLKSTVLGLRLHNMGETVRVLAWSQSEISVLDVTSISMKVLSVYSISGVRDAEWITCDSFVAVNSTSAATYVLVGADANNGEMGAQHPVDSQCNTQPKLLHSHPLPLCDVICLTNSGDVFYTDVETGQRRLQRIAMEECSKVQLLWKARSVPFPDGDDAYLTSALPIELDLIILGFSDGHLGRSSLSRCTVNSAGDAVSDFSDIPLNGYITSIFTADNERTEEKFLVGGADDGSIAVWALESLKLRAQWVVFTEPLTEVMQFRGEAAGRMRGSLFCVSRDGTVAVVTIDGLQFLYILPASVAPLQKVCIGGDNLLLVYTDHRARLWDARTREFWRSMNMEKADEMLKQGGWVEWAIGSSERTISSALSVMARTSGVDAASSMLLDMEALLRYAIHPAPQSPEGNAPMKLMQLRSVLSALLTFGVSDAVDQICQGKLGATRSQISPGCSSHGSSVLYVEHGPASPWNTSPEVSAIRLLALLAILQVIGQYEDLLDDANTVTGFYAGSLGESLGPLYTPPSLPLLARTWLFSTVSELRQAARVLFDVGVIKLSDTETMELVEHWQDQLPSRRSHDVESIRSATALFICGFVAVEKYTLLPTNALTDVAKSIALYLHDEASQWRALAIELCSRGFAIWQQHVDAVEMLRALFTLATSTRKDAISPHNIGVQARSAVLQIATNNPALFMTTLTIDILHPRTLSHRKSILQLVIFLIRKKPLTLYSNLPRLVEAVVKSLDPNSTVSRDAVLDSATEILGHVVRTYPTVDFHMATQRLAVGTSEGAVVMYDLKTATRLYVLEGHKKRTTACSFSPDGRRLVTLSLEESLLLVWKVGSSFSSFFNPGAPPRQGHTGSEPYKTLSFNIGEEAHMTLTNTLEYVQFEWPTDRSVKVKIRQSTLTFST</sequence>
<organism evidence="2 3">
    <name type="scientific">Obba rivulosa</name>
    <dbReference type="NCBI Taxonomy" id="1052685"/>
    <lineage>
        <taxon>Eukaryota</taxon>
        <taxon>Fungi</taxon>
        <taxon>Dikarya</taxon>
        <taxon>Basidiomycota</taxon>
        <taxon>Agaricomycotina</taxon>
        <taxon>Agaricomycetes</taxon>
        <taxon>Polyporales</taxon>
        <taxon>Gelatoporiaceae</taxon>
        <taxon>Obba</taxon>
    </lineage>
</organism>
<gene>
    <name evidence="2" type="ORF">OBBRIDRAFT_889871</name>
</gene>
<dbReference type="InterPro" id="IPR049916">
    <property type="entry name" value="WDR72-like"/>
</dbReference>
<evidence type="ECO:0008006" key="4">
    <source>
        <dbReference type="Google" id="ProtNLM"/>
    </source>
</evidence>
<dbReference type="Proteomes" id="UP000250043">
    <property type="component" value="Unassembled WGS sequence"/>
</dbReference>
<feature type="compositionally biased region" description="Basic and acidic residues" evidence="1">
    <location>
        <begin position="168"/>
        <end position="181"/>
    </location>
</feature>
<evidence type="ECO:0000313" key="2">
    <source>
        <dbReference type="EMBL" id="OCH87320.1"/>
    </source>
</evidence>
<dbReference type="SMART" id="SM00320">
    <property type="entry name" value="WD40"/>
    <property type="match status" value="4"/>
</dbReference>
<dbReference type="PANTHER" id="PTHR44099">
    <property type="entry name" value="RABCONNECTIN-3B, ISOFORM A"/>
    <property type="match status" value="1"/>
</dbReference>
<feature type="region of interest" description="Disordered" evidence="1">
    <location>
        <begin position="77"/>
        <end position="122"/>
    </location>
</feature>
<keyword evidence="3" id="KW-1185">Reference proteome</keyword>
<feature type="compositionally biased region" description="Polar residues" evidence="1">
    <location>
        <begin position="78"/>
        <end position="98"/>
    </location>
</feature>
<dbReference type="Gene3D" id="2.130.10.10">
    <property type="entry name" value="YVTN repeat-like/Quinoprotein amine dehydrogenase"/>
    <property type="match status" value="2"/>
</dbReference>
<accession>A0A8E2AS17</accession>
<dbReference type="InterPro" id="IPR015943">
    <property type="entry name" value="WD40/YVTN_repeat-like_dom_sf"/>
</dbReference>
<protein>
    <recommendedName>
        <fullName evidence="4">WD40 repeat-like protein</fullName>
    </recommendedName>
</protein>
<feature type="region of interest" description="Disordered" evidence="1">
    <location>
        <begin position="161"/>
        <end position="229"/>
    </location>
</feature>